<dbReference type="Ensembl" id="ENSMSIT00000026785.1">
    <property type="protein sequence ID" value="ENSMSIP00000021235.1"/>
    <property type="gene ID" value="ENSMSIG00000018030.1"/>
</dbReference>
<reference evidence="13" key="2">
    <citation type="submission" date="2025-09" db="UniProtKB">
        <authorList>
            <consortium name="Ensembl"/>
        </authorList>
    </citation>
    <scope>IDENTIFICATION</scope>
</reference>
<feature type="domain" description="ABC transporter" evidence="12">
    <location>
        <begin position="477"/>
        <end position="712"/>
    </location>
</feature>
<dbReference type="Pfam" id="PF12698">
    <property type="entry name" value="ABC2_membrane_3"/>
    <property type="match status" value="1"/>
</dbReference>
<dbReference type="PROSITE" id="PS00211">
    <property type="entry name" value="ABC_TRANSPORTER_1"/>
    <property type="match status" value="1"/>
</dbReference>
<dbReference type="Pfam" id="PF00005">
    <property type="entry name" value="ABC_tran"/>
    <property type="match status" value="2"/>
</dbReference>
<dbReference type="InterPro" id="IPR027417">
    <property type="entry name" value="P-loop_NTPase"/>
</dbReference>
<comment type="subcellular location">
    <subcellularLocation>
        <location evidence="1">Membrane</location>
        <topology evidence="1">Multi-pass membrane protein</topology>
    </subcellularLocation>
</comment>
<dbReference type="SMART" id="SM00382">
    <property type="entry name" value="AAA"/>
    <property type="match status" value="2"/>
</dbReference>
<reference evidence="13" key="1">
    <citation type="submission" date="2025-08" db="UniProtKB">
        <authorList>
            <consortium name="Ensembl"/>
        </authorList>
    </citation>
    <scope>IDENTIFICATION</scope>
</reference>
<protein>
    <submittedName>
        <fullName evidence="13">ATP-binding cassette, sub-family A member 8b</fullName>
    </submittedName>
</protein>
<evidence type="ECO:0000256" key="3">
    <source>
        <dbReference type="ARBA" id="ARBA00022448"/>
    </source>
</evidence>
<evidence type="ECO:0000256" key="10">
    <source>
        <dbReference type="ARBA" id="ARBA00023136"/>
    </source>
</evidence>
<sequence length="1618" mass="183119">MVKREINVCQQTWALLCKNLLRKKRLKRDTFLEFLYTALILLSLILFLQLHEVYDFSSLPDVDLGRIDSFNDSTFMIVYTPITPTTQRIMDRVSLVSYMTGRKILASPNEENMTELISMRFSDVVGVIFTNAYSYNLKFIKGARIPTIKEHQDHTAHCHSYGEIIYCGLSEFWRDGFVALQAAINAAIIEVTTNHSVMEEMMSLTGKYIKIDSFVGQEGTTTDCFLFFCIICFSPLTYYISAGVTRERKKMKGLMAVMGLRDSAFWLSWGLLYGVIVFVVTLLLTTIVKLVQFVFLTGFMVIFSLFFFYGLSLISLSFLMSVLLKKSFLTDLVVFLLTVSCGSLGFTALYRYLPVSLEWLLSLLSPFAFMLGMVQLLRLDYDVNSNADPMGNPNEVIGTIFMLFFDGVFYLLLTFYFEKVLPSEYGRRHPPLFFLKSSFWSGQNPANRTALDNETDYEFSDDSFEPVSTEFHGKEAIRIRNLTKDYIQKSKRTEALKDLTLDVYKGQITAILGHSGAGKSTLLNVLSGLCVPTKGWVTIHNNKLSEMTDLENISKLTGVCPQCNVQFDFLTVRENLRLFAKIKGIQAHEVDNEVQRVLLELDMKNTQNILVQNLSGGQKRKLTFGIAILGDPQIFLLDEPTAGLDPFSRHRVWNLLKERRADRVVLFSTQFMDEADILADRKVFISNGRLKCAGSSLFLKKKWGVGYHLSLQLKEVCVPENITSLVKQHIPAAKLSAEGEGKLLYTLPLETTYRFPELCQSLDSCPGLGIENYGVSMTTLNEVFLKLEGKAAIDEPEVDIVGEGQTERSGDTERLMEMEQTLSSLRETEKTDGMALWRQQTCAIAKVRLLKLKHERKTLLSVLLILVVGICPFLFENISTKIRQSSYTWELSPHDYFLAPGQQPQGMLTQLLIINKTEASIDDFIHSVERQNIALEVDASGARDGTDDPSYNGALIVSGNEKNHSFSFACNTKRLNCFPVLMDILSNGLLGMVKPSARIQTDRSTYLMDETIHPLEDLWKTAFWLILTSACPPYIAMSSVTDYKNRAWFQLRVSGLFPSAYWVGQAMVDIPLYCFVFLFMSLMDYLFRFPDTMFSIISHVIQIPCSVGYAISLIFLTYVISFISRKGKKNSGIWSLSFYIITVFSVAVILLAFDVDGTQYYIIFLIPPSTLVGCLILSLHLFIGQVFKEGQVIEPFLVFLIPFLHVFIFIFTLRCLEWKFGKKTMRKDPIFRISPRNNDVYQNPEEPEDEDEDVQMERMRTANALVSTSFDEKPVIIASCLRKEYAGKQKHCLSKKKAKIATRNVSFCVRKGEILGLLGHNGAGKSTSLKMISGDTKVTAGQVLLKGSREGDTPGFLGYCPQENALWPNLTVKEHLEIFAAVRGLRKSHAAVAITRLADALKLQDQLKSPVKTLSEGVKRKLCFVLSILGNPSILLLDEPSTGLDPEGQQQIWQAIRAIIKNTDRGALLTTHYMAEAEALCDRVAILVSGRLRCIGSIQHLKSKFGKDYLLEMKVKTLEQVEPLNTEILRLFPQASRQERYSSLMAYKLPVEAVQPLSQAFFKLEKVKQTFDLEEYSLSQSTLEQVFLELSKEQELDGFELEELDSSIKWKLLPQEEA</sequence>
<dbReference type="PROSITE" id="PS50893">
    <property type="entry name" value="ABC_TRANSPORTER_2"/>
    <property type="match status" value="2"/>
</dbReference>
<dbReference type="InterPro" id="IPR003439">
    <property type="entry name" value="ABC_transporter-like_ATP-bd"/>
</dbReference>
<dbReference type="GO" id="GO:0016887">
    <property type="term" value="F:ATP hydrolysis activity"/>
    <property type="evidence" value="ECO:0007669"/>
    <property type="project" value="InterPro"/>
</dbReference>
<dbReference type="InterPro" id="IPR013525">
    <property type="entry name" value="ABC2_TM"/>
</dbReference>
<evidence type="ECO:0000256" key="8">
    <source>
        <dbReference type="ARBA" id="ARBA00022967"/>
    </source>
</evidence>
<evidence type="ECO:0000313" key="13">
    <source>
        <dbReference type="Ensembl" id="ENSMSIP00000021235.1"/>
    </source>
</evidence>
<dbReference type="InterPro" id="IPR003593">
    <property type="entry name" value="AAA+_ATPase"/>
</dbReference>
<dbReference type="InterPro" id="IPR026082">
    <property type="entry name" value="ABCA"/>
</dbReference>
<dbReference type="PANTHER" id="PTHR19229:SF274">
    <property type="entry name" value="ABC-TYPE ORGANIC ANION TRANSPORTER ABCA8"/>
    <property type="match status" value="1"/>
</dbReference>
<dbReference type="GO" id="GO:0005524">
    <property type="term" value="F:ATP binding"/>
    <property type="evidence" value="ECO:0007669"/>
    <property type="project" value="UniProtKB-KW"/>
</dbReference>
<evidence type="ECO:0000256" key="6">
    <source>
        <dbReference type="ARBA" id="ARBA00022741"/>
    </source>
</evidence>
<dbReference type="GO" id="GO:0005886">
    <property type="term" value="C:plasma membrane"/>
    <property type="evidence" value="ECO:0007669"/>
    <property type="project" value="UniProtKB-ARBA"/>
</dbReference>
<proteinExistence type="inferred from homology"/>
<dbReference type="Pfam" id="PF23321">
    <property type="entry name" value="R1_ABCA1"/>
    <property type="match status" value="1"/>
</dbReference>
<evidence type="ECO:0000256" key="7">
    <source>
        <dbReference type="ARBA" id="ARBA00022840"/>
    </source>
</evidence>
<dbReference type="InterPro" id="IPR017871">
    <property type="entry name" value="ABC_transporter-like_CS"/>
</dbReference>
<feature type="domain" description="ABC transporter" evidence="12">
    <location>
        <begin position="1281"/>
        <end position="1514"/>
    </location>
</feature>
<keyword evidence="5" id="KW-0677">Repeat</keyword>
<evidence type="ECO:0000259" key="12">
    <source>
        <dbReference type="PROSITE" id="PS50893"/>
    </source>
</evidence>
<dbReference type="GeneTree" id="ENSGT00940000162012"/>
<dbReference type="GO" id="GO:0005319">
    <property type="term" value="F:lipid transporter activity"/>
    <property type="evidence" value="ECO:0007669"/>
    <property type="project" value="TreeGrafter"/>
</dbReference>
<feature type="transmembrane region" description="Helical" evidence="11">
    <location>
        <begin position="397"/>
        <end position="417"/>
    </location>
</feature>
<evidence type="ECO:0000256" key="2">
    <source>
        <dbReference type="ARBA" id="ARBA00008869"/>
    </source>
</evidence>
<feature type="transmembrane region" description="Helical" evidence="11">
    <location>
        <begin position="359"/>
        <end position="377"/>
    </location>
</feature>
<keyword evidence="8" id="KW-1278">Translocase</keyword>
<keyword evidence="10 11" id="KW-0472">Membrane</keyword>
<feature type="transmembrane region" description="Helical" evidence="11">
    <location>
        <begin position="31"/>
        <end position="50"/>
    </location>
</feature>
<keyword evidence="6" id="KW-0547">Nucleotide-binding</keyword>
<feature type="transmembrane region" description="Helical" evidence="11">
    <location>
        <begin position="1099"/>
        <end position="1120"/>
    </location>
</feature>
<name>A0A8C6HIA8_MUSSI</name>
<evidence type="ECO:0000256" key="9">
    <source>
        <dbReference type="ARBA" id="ARBA00022989"/>
    </source>
</evidence>
<keyword evidence="9 11" id="KW-1133">Transmembrane helix</keyword>
<evidence type="ECO:0000256" key="4">
    <source>
        <dbReference type="ARBA" id="ARBA00022692"/>
    </source>
</evidence>
<dbReference type="Gene3D" id="3.40.50.300">
    <property type="entry name" value="P-loop containing nucleotide triphosphate hydrolases"/>
    <property type="match status" value="2"/>
</dbReference>
<feature type="transmembrane region" description="Helical" evidence="11">
    <location>
        <begin position="265"/>
        <end position="287"/>
    </location>
</feature>
<accession>A0A8C6HIA8</accession>
<dbReference type="FunFam" id="3.40.50.300:FF:000436">
    <property type="entry name" value="ATP binding cassette subfamily A member 9"/>
    <property type="match status" value="1"/>
</dbReference>
<evidence type="ECO:0000256" key="5">
    <source>
        <dbReference type="ARBA" id="ARBA00022737"/>
    </source>
</evidence>
<dbReference type="FunFam" id="3.40.50.300:FF:000335">
    <property type="entry name" value="ATP binding cassette subfamily A member 5"/>
    <property type="match status" value="1"/>
</dbReference>
<feature type="transmembrane region" description="Helical" evidence="11">
    <location>
        <begin position="225"/>
        <end position="244"/>
    </location>
</feature>
<evidence type="ECO:0000256" key="11">
    <source>
        <dbReference type="SAM" id="Phobius"/>
    </source>
</evidence>
<evidence type="ECO:0000313" key="14">
    <source>
        <dbReference type="Proteomes" id="UP000694415"/>
    </source>
</evidence>
<feature type="transmembrane region" description="Helical" evidence="11">
    <location>
        <begin position="1070"/>
        <end position="1087"/>
    </location>
</feature>
<evidence type="ECO:0000256" key="1">
    <source>
        <dbReference type="ARBA" id="ARBA00004141"/>
    </source>
</evidence>
<feature type="transmembrane region" description="Helical" evidence="11">
    <location>
        <begin position="858"/>
        <end position="875"/>
    </location>
</feature>
<dbReference type="PANTHER" id="PTHR19229">
    <property type="entry name" value="ATP-BINDING CASSETTE TRANSPORTER SUBFAMILY A ABCA"/>
    <property type="match status" value="1"/>
</dbReference>
<feature type="transmembrane region" description="Helical" evidence="11">
    <location>
        <begin position="332"/>
        <end position="353"/>
    </location>
</feature>
<keyword evidence="4 11" id="KW-0812">Transmembrane</keyword>
<feature type="transmembrane region" description="Helical" evidence="11">
    <location>
        <begin position="1160"/>
        <end position="1183"/>
    </location>
</feature>
<comment type="similarity">
    <text evidence="2">Belongs to the ABC transporter superfamily. ABCA family.</text>
</comment>
<organism evidence="13 14">
    <name type="scientific">Mus spicilegus</name>
    <name type="common">Mound-building mouse</name>
    <dbReference type="NCBI Taxonomy" id="10103"/>
    <lineage>
        <taxon>Eukaryota</taxon>
        <taxon>Metazoa</taxon>
        <taxon>Chordata</taxon>
        <taxon>Craniata</taxon>
        <taxon>Vertebrata</taxon>
        <taxon>Euteleostomi</taxon>
        <taxon>Mammalia</taxon>
        <taxon>Eutheria</taxon>
        <taxon>Euarchontoglires</taxon>
        <taxon>Glires</taxon>
        <taxon>Rodentia</taxon>
        <taxon>Myomorpha</taxon>
        <taxon>Muroidea</taxon>
        <taxon>Muridae</taxon>
        <taxon>Murinae</taxon>
        <taxon>Mus</taxon>
        <taxon>Mus</taxon>
    </lineage>
</organism>
<feature type="transmembrane region" description="Helical" evidence="11">
    <location>
        <begin position="1195"/>
        <end position="1216"/>
    </location>
</feature>
<feature type="transmembrane region" description="Helical" evidence="11">
    <location>
        <begin position="293"/>
        <end position="320"/>
    </location>
</feature>
<feature type="transmembrane region" description="Helical" evidence="11">
    <location>
        <begin position="1132"/>
        <end position="1153"/>
    </location>
</feature>
<keyword evidence="3" id="KW-0813">Transport</keyword>
<dbReference type="CDD" id="cd03263">
    <property type="entry name" value="ABC_subfamily_A"/>
    <property type="match status" value="2"/>
</dbReference>
<keyword evidence="7" id="KW-0067">ATP-binding</keyword>
<dbReference type="Proteomes" id="UP000694415">
    <property type="component" value="Unplaced"/>
</dbReference>
<keyword evidence="14" id="KW-1185">Reference proteome</keyword>
<dbReference type="SUPFAM" id="SSF52540">
    <property type="entry name" value="P-loop containing nucleoside triphosphate hydrolases"/>
    <property type="match status" value="2"/>
</dbReference>
<dbReference type="GO" id="GO:0140359">
    <property type="term" value="F:ABC-type transporter activity"/>
    <property type="evidence" value="ECO:0007669"/>
    <property type="project" value="InterPro"/>
</dbReference>
<dbReference type="GO" id="GO:0005743">
    <property type="term" value="C:mitochondrial inner membrane"/>
    <property type="evidence" value="ECO:0007669"/>
    <property type="project" value="TreeGrafter"/>
</dbReference>
<dbReference type="InterPro" id="IPR056264">
    <property type="entry name" value="R2_ABCA1-4-like"/>
</dbReference>